<dbReference type="InterPro" id="IPR027417">
    <property type="entry name" value="P-loop_NTPase"/>
</dbReference>
<evidence type="ECO:0000313" key="4">
    <source>
        <dbReference type="Proteomes" id="UP000621560"/>
    </source>
</evidence>
<dbReference type="GO" id="GO:0005886">
    <property type="term" value="C:plasma membrane"/>
    <property type="evidence" value="ECO:0007669"/>
    <property type="project" value="TreeGrafter"/>
</dbReference>
<evidence type="ECO:0000313" key="3">
    <source>
        <dbReference type="EMBL" id="MBD2848639.1"/>
    </source>
</evidence>
<dbReference type="Gene3D" id="3.40.50.300">
    <property type="entry name" value="P-loop containing nucleotide triphosphate hydrolases"/>
    <property type="match status" value="1"/>
</dbReference>
<dbReference type="RefSeq" id="WP_190921734.1">
    <property type="nucleotide sequence ID" value="NZ_JACXIZ010000084.1"/>
</dbReference>
<keyword evidence="3" id="KW-0808">Transferase</keyword>
<dbReference type="EMBL" id="JACXIZ010000084">
    <property type="protein sequence ID" value="MBD2848639.1"/>
    <property type="molecule type" value="Genomic_DNA"/>
</dbReference>
<keyword evidence="2" id="KW-0067">ATP-binding</keyword>
<sequence>MPQIAASKPLVMEGNPEAAAAEEFRSLRTRIEYAAEESGEKVFAFVSALAGEGRSTVAANMAVAFAQAGKQTVLVDADLRRPALHRMLRSAQERGLGDYLTVRATEPLEIVHKLHVPNLLLVPAGEGVRPPADLLASSRLEELLLALKYQYDIVLIDTPPLLQGTDAQIVAAQADGAVLVVERGRVHQEQARQAADALSAVKARLFGVIFNRRRRR</sequence>
<dbReference type="NCBIfam" id="TIGR01007">
    <property type="entry name" value="eps_fam"/>
    <property type="match status" value="1"/>
</dbReference>
<dbReference type="GO" id="GO:0005524">
    <property type="term" value="F:ATP binding"/>
    <property type="evidence" value="ECO:0007669"/>
    <property type="project" value="UniProtKB-KW"/>
</dbReference>
<dbReference type="InterPro" id="IPR033756">
    <property type="entry name" value="YlxH/NBP35"/>
</dbReference>
<dbReference type="InterPro" id="IPR005702">
    <property type="entry name" value="Wzc-like_C"/>
</dbReference>
<proteinExistence type="predicted"/>
<dbReference type="InterPro" id="IPR050445">
    <property type="entry name" value="Bact_polysacc_biosynth/exp"/>
</dbReference>
<keyword evidence="3" id="KW-0418">Kinase</keyword>
<dbReference type="SUPFAM" id="SSF52540">
    <property type="entry name" value="P-loop containing nucleoside triphosphate hydrolases"/>
    <property type="match status" value="1"/>
</dbReference>
<dbReference type="PANTHER" id="PTHR32309:SF13">
    <property type="entry name" value="FERRIC ENTEROBACTIN TRANSPORT PROTEIN FEPE"/>
    <property type="match status" value="1"/>
</dbReference>
<evidence type="ECO:0000256" key="2">
    <source>
        <dbReference type="ARBA" id="ARBA00022840"/>
    </source>
</evidence>
<reference evidence="3" key="1">
    <citation type="submission" date="2020-09" db="EMBL/GenBank/DDBJ databases">
        <title>A novel bacterium of genus Paenibacillus, isolated from South China Sea.</title>
        <authorList>
            <person name="Huang H."/>
            <person name="Mo K."/>
            <person name="Hu Y."/>
        </authorList>
    </citation>
    <scope>NUCLEOTIDE SEQUENCE</scope>
    <source>
        <strain evidence="3">IB182496</strain>
    </source>
</reference>
<gene>
    <name evidence="3" type="ORF">IDH44_26005</name>
</gene>
<dbReference type="Pfam" id="PF10609">
    <property type="entry name" value="ParA"/>
    <property type="match status" value="1"/>
</dbReference>
<name>A0A927GU76_9BACL</name>
<dbReference type="AlphaFoldDB" id="A0A927GU76"/>
<comment type="caution">
    <text evidence="3">The sequence shown here is derived from an EMBL/GenBank/DDBJ whole genome shotgun (WGS) entry which is preliminary data.</text>
</comment>
<dbReference type="Proteomes" id="UP000621560">
    <property type="component" value="Unassembled WGS sequence"/>
</dbReference>
<accession>A0A927GU76</accession>
<keyword evidence="4" id="KW-1185">Reference proteome</keyword>
<keyword evidence="1" id="KW-0547">Nucleotide-binding</keyword>
<dbReference type="GO" id="GO:0004713">
    <property type="term" value="F:protein tyrosine kinase activity"/>
    <property type="evidence" value="ECO:0007669"/>
    <property type="project" value="TreeGrafter"/>
</dbReference>
<organism evidence="3 4">
    <name type="scientific">Paenibacillus sabuli</name>
    <dbReference type="NCBI Taxonomy" id="2772509"/>
    <lineage>
        <taxon>Bacteria</taxon>
        <taxon>Bacillati</taxon>
        <taxon>Bacillota</taxon>
        <taxon>Bacilli</taxon>
        <taxon>Bacillales</taxon>
        <taxon>Paenibacillaceae</taxon>
        <taxon>Paenibacillus</taxon>
    </lineage>
</organism>
<dbReference type="PANTHER" id="PTHR32309">
    <property type="entry name" value="TYROSINE-PROTEIN KINASE"/>
    <property type="match status" value="1"/>
</dbReference>
<protein>
    <submittedName>
        <fullName evidence="3">CpsD/CapB family tyrosine-protein kinase</fullName>
    </submittedName>
</protein>
<dbReference type="CDD" id="cd05387">
    <property type="entry name" value="BY-kinase"/>
    <property type="match status" value="1"/>
</dbReference>
<evidence type="ECO:0000256" key="1">
    <source>
        <dbReference type="ARBA" id="ARBA00022741"/>
    </source>
</evidence>